<dbReference type="STRING" id="44941.A0A397W7K1"/>
<gene>
    <name evidence="2" type="ORF">C2G38_2053038</name>
</gene>
<organism evidence="2 3">
    <name type="scientific">Gigaspora rosea</name>
    <dbReference type="NCBI Taxonomy" id="44941"/>
    <lineage>
        <taxon>Eukaryota</taxon>
        <taxon>Fungi</taxon>
        <taxon>Fungi incertae sedis</taxon>
        <taxon>Mucoromycota</taxon>
        <taxon>Glomeromycotina</taxon>
        <taxon>Glomeromycetes</taxon>
        <taxon>Diversisporales</taxon>
        <taxon>Gigasporaceae</taxon>
        <taxon>Gigaspora</taxon>
    </lineage>
</organism>
<dbReference type="Proteomes" id="UP000266673">
    <property type="component" value="Unassembled WGS sequence"/>
</dbReference>
<keyword evidence="3" id="KW-1185">Reference proteome</keyword>
<dbReference type="InterPro" id="IPR050767">
    <property type="entry name" value="Sel1_AlgK"/>
</dbReference>
<dbReference type="Pfam" id="PF08238">
    <property type="entry name" value="Sel1"/>
    <property type="match status" value="4"/>
</dbReference>
<dbReference type="SUPFAM" id="SSF56112">
    <property type="entry name" value="Protein kinase-like (PK-like)"/>
    <property type="match status" value="1"/>
</dbReference>
<reference evidence="2 3" key="1">
    <citation type="submission" date="2018-06" db="EMBL/GenBank/DDBJ databases">
        <title>Comparative genomics reveals the genomic features of Rhizophagus irregularis, R. cerebriforme, R. diaphanum and Gigaspora rosea, and their symbiotic lifestyle signature.</title>
        <authorList>
            <person name="Morin E."/>
            <person name="San Clemente H."/>
            <person name="Chen E.C.H."/>
            <person name="De La Providencia I."/>
            <person name="Hainaut M."/>
            <person name="Kuo A."/>
            <person name="Kohler A."/>
            <person name="Murat C."/>
            <person name="Tang N."/>
            <person name="Roy S."/>
            <person name="Loubradou J."/>
            <person name="Henrissat B."/>
            <person name="Grigoriev I.V."/>
            <person name="Corradi N."/>
            <person name="Roux C."/>
            <person name="Martin F.M."/>
        </authorList>
    </citation>
    <scope>NUCLEOTIDE SEQUENCE [LARGE SCALE GENOMIC DNA]</scope>
    <source>
        <strain evidence="2 3">DAOM 194757</strain>
    </source>
</reference>
<evidence type="ECO:0008006" key="4">
    <source>
        <dbReference type="Google" id="ProtNLM"/>
    </source>
</evidence>
<dbReference type="InterPro" id="IPR006597">
    <property type="entry name" value="Sel1-like"/>
</dbReference>
<name>A0A397W7K1_9GLOM</name>
<dbReference type="SUPFAM" id="SSF81901">
    <property type="entry name" value="HCP-like"/>
    <property type="match status" value="1"/>
</dbReference>
<dbReference type="PANTHER" id="PTHR11102:SF160">
    <property type="entry name" value="ERAD-ASSOCIATED E3 UBIQUITIN-PROTEIN LIGASE COMPONENT HRD3"/>
    <property type="match status" value="1"/>
</dbReference>
<protein>
    <recommendedName>
        <fullName evidence="4">Protein kinase domain-containing protein</fullName>
    </recommendedName>
</protein>
<dbReference type="AlphaFoldDB" id="A0A397W7K1"/>
<dbReference type="Gene3D" id="1.25.40.10">
    <property type="entry name" value="Tetratricopeptide repeat domain"/>
    <property type="match status" value="1"/>
</dbReference>
<dbReference type="InterPro" id="IPR011990">
    <property type="entry name" value="TPR-like_helical_dom_sf"/>
</dbReference>
<proteinExistence type="inferred from homology"/>
<dbReference type="PANTHER" id="PTHR11102">
    <property type="entry name" value="SEL-1-LIKE PROTEIN"/>
    <property type="match status" value="1"/>
</dbReference>
<evidence type="ECO:0000256" key="1">
    <source>
        <dbReference type="ARBA" id="ARBA00038101"/>
    </source>
</evidence>
<evidence type="ECO:0000313" key="2">
    <source>
        <dbReference type="EMBL" id="RIB30685.1"/>
    </source>
</evidence>
<dbReference type="Gene3D" id="1.10.510.10">
    <property type="entry name" value="Transferase(Phosphotransferase) domain 1"/>
    <property type="match status" value="1"/>
</dbReference>
<feature type="non-terminal residue" evidence="2">
    <location>
        <position position="1"/>
    </location>
</feature>
<sequence length="260" mass="29786">DNKKVFKRDEKSDIYSLGMLLWELTSGVPPSYQTLNNLSKTTDNFKMQNKIDKLSNLSAKLSKIYIDLTNNGSEFIQISKLIKEIIVKHQETPQRMFEYLCENQDNDLDSCILGFFYLEGIGTSEDYKDAFNMFEKTANQISIAKFYLGECFRCGYGTEKNLKSAITWYEKAEADGHARSINALGLSFDYFNKSYEMGYIPSCNNLGNCYEFGRGTKTNKEKAFKYYLKAATQNFSSSKYNVAECYKNGIGIEKNLDEAE</sequence>
<dbReference type="EMBL" id="QKWP01000007">
    <property type="protein sequence ID" value="RIB30685.1"/>
    <property type="molecule type" value="Genomic_DNA"/>
</dbReference>
<comment type="similarity">
    <text evidence="1">Belongs to the sel-1 family.</text>
</comment>
<evidence type="ECO:0000313" key="3">
    <source>
        <dbReference type="Proteomes" id="UP000266673"/>
    </source>
</evidence>
<dbReference type="OrthoDB" id="2384430at2759"/>
<dbReference type="InterPro" id="IPR011009">
    <property type="entry name" value="Kinase-like_dom_sf"/>
</dbReference>
<accession>A0A397W7K1</accession>
<comment type="caution">
    <text evidence="2">The sequence shown here is derived from an EMBL/GenBank/DDBJ whole genome shotgun (WGS) entry which is preliminary data.</text>
</comment>
<dbReference type="SMART" id="SM00671">
    <property type="entry name" value="SEL1"/>
    <property type="match status" value="3"/>
</dbReference>